<name>A0ABW4DR96_9LACO</name>
<keyword evidence="1" id="KW-0472">Membrane</keyword>
<feature type="transmembrane region" description="Helical" evidence="1">
    <location>
        <begin position="440"/>
        <end position="461"/>
    </location>
</feature>
<feature type="transmembrane region" description="Helical" evidence="1">
    <location>
        <begin position="396"/>
        <end position="420"/>
    </location>
</feature>
<keyword evidence="1" id="KW-0812">Transmembrane</keyword>
<feature type="transmembrane region" description="Helical" evidence="1">
    <location>
        <begin position="24"/>
        <end position="46"/>
    </location>
</feature>
<feature type="transmembrane region" description="Helical" evidence="1">
    <location>
        <begin position="299"/>
        <end position="320"/>
    </location>
</feature>
<feature type="transmembrane region" description="Helical" evidence="1">
    <location>
        <begin position="128"/>
        <end position="154"/>
    </location>
</feature>
<sequence length="539" mass="58931">MFNNLFAQSGRLLRINLKRDRFKMLTWIVVIIGLMIGYASKIGVIYSSQSSVNALMVTLRSPAMIAVLGYVPANVKMTEAILFSSEMLVFMGLFYALASLLLSVNVTRGDEEQGLTELVQAKGVGRQATLMAAFLESVVFNLVMFVLLGVGLQLANMTGSNTNGNWLTAALLSGVGLLFGTSGILTAQVTAEARTASTYTIGLLGLSYLVRMMIDVQNPDYNWWSPLGWIERGAVYYDNNWLPVVYIILAIIVILGAAIFLSARRDVGAGLIATRAGKATSRFLRGPLTTLIKVDAKGFWSWFFGAIIMGLMYGSIFNSITDVLKSNKFMEQMFSDAMKNKASDALLLQFLSTLSVVFVLIGTVRGIVLVNKLDGDAKKGYLEQFLAKPVSRVRIFWTYVGYALVNALMAFAAGIGGLYAGNIAVMGNHPLALKYFTRLFAGYSVTIAVMIALAAVVIAFAPKLKSIAMIYTGVAFVVMYFRSIFKLKDWMVELVPYGWMRDIPVKEIDGTVLLGLLVVAVVLLVVAASGFQRRDQIMN</sequence>
<feature type="transmembrane region" description="Helical" evidence="1">
    <location>
        <begin position="241"/>
        <end position="261"/>
    </location>
</feature>
<feature type="transmembrane region" description="Helical" evidence="1">
    <location>
        <begin position="510"/>
        <end position="531"/>
    </location>
</feature>
<evidence type="ECO:0000313" key="2">
    <source>
        <dbReference type="EMBL" id="MFD1465475.1"/>
    </source>
</evidence>
<evidence type="ECO:0000313" key="3">
    <source>
        <dbReference type="Proteomes" id="UP001597244"/>
    </source>
</evidence>
<reference evidence="3" key="1">
    <citation type="journal article" date="2019" name="Int. J. Syst. Evol. Microbiol.">
        <title>The Global Catalogue of Microorganisms (GCM) 10K type strain sequencing project: providing services to taxonomists for standard genome sequencing and annotation.</title>
        <authorList>
            <consortium name="The Broad Institute Genomics Platform"/>
            <consortium name="The Broad Institute Genome Sequencing Center for Infectious Disease"/>
            <person name="Wu L."/>
            <person name="Ma J."/>
        </authorList>
    </citation>
    <scope>NUCLEOTIDE SEQUENCE [LARGE SCALE GENOMIC DNA]</scope>
    <source>
        <strain evidence="3">CCM 8951</strain>
    </source>
</reference>
<evidence type="ECO:0000256" key="1">
    <source>
        <dbReference type="SAM" id="Phobius"/>
    </source>
</evidence>
<keyword evidence="1" id="KW-1133">Transmembrane helix</keyword>
<dbReference type="EMBL" id="JBHTOF010000033">
    <property type="protein sequence ID" value="MFD1465475.1"/>
    <property type="molecule type" value="Genomic_DNA"/>
</dbReference>
<feature type="transmembrane region" description="Helical" evidence="1">
    <location>
        <begin position="346"/>
        <end position="370"/>
    </location>
</feature>
<organism evidence="2 3">
    <name type="scientific">Lapidilactobacillus mulanensis</name>
    <dbReference type="NCBI Taxonomy" id="2485999"/>
    <lineage>
        <taxon>Bacteria</taxon>
        <taxon>Bacillati</taxon>
        <taxon>Bacillota</taxon>
        <taxon>Bacilli</taxon>
        <taxon>Lactobacillales</taxon>
        <taxon>Lactobacillaceae</taxon>
        <taxon>Lapidilactobacillus</taxon>
    </lineage>
</organism>
<protein>
    <submittedName>
        <fullName evidence="2">ABC transporter permease</fullName>
    </submittedName>
</protein>
<feature type="transmembrane region" description="Helical" evidence="1">
    <location>
        <begin position="166"/>
        <end position="185"/>
    </location>
</feature>
<gene>
    <name evidence="2" type="ORF">ACFQ4L_05130</name>
</gene>
<dbReference type="Proteomes" id="UP001597244">
    <property type="component" value="Unassembled WGS sequence"/>
</dbReference>
<accession>A0ABW4DR96</accession>
<keyword evidence="3" id="KW-1185">Reference proteome</keyword>
<feature type="transmembrane region" description="Helical" evidence="1">
    <location>
        <begin position="87"/>
        <end position="107"/>
    </location>
</feature>
<dbReference type="RefSeq" id="WP_125577963.1">
    <property type="nucleotide sequence ID" value="NZ_JBHTOF010000033.1"/>
</dbReference>
<feature type="transmembrane region" description="Helical" evidence="1">
    <location>
        <begin position="468"/>
        <end position="485"/>
    </location>
</feature>
<proteinExistence type="predicted"/>
<feature type="transmembrane region" description="Helical" evidence="1">
    <location>
        <begin position="197"/>
        <end position="214"/>
    </location>
</feature>
<comment type="caution">
    <text evidence="2">The sequence shown here is derived from an EMBL/GenBank/DDBJ whole genome shotgun (WGS) entry which is preliminary data.</text>
</comment>